<feature type="compositionally biased region" description="Basic and acidic residues" evidence="6">
    <location>
        <begin position="224"/>
        <end position="249"/>
    </location>
</feature>
<dbReference type="PANTHER" id="PTHR47359:SF3">
    <property type="entry name" value="NLP_P60 DOMAIN-CONTAINING PROTEIN-RELATED"/>
    <property type="match status" value="1"/>
</dbReference>
<feature type="domain" description="NlpC/P60" evidence="8">
    <location>
        <begin position="278"/>
        <end position="393"/>
    </location>
</feature>
<proteinExistence type="inferred from homology"/>
<keyword evidence="4" id="KW-0788">Thiol protease</keyword>
<feature type="region of interest" description="Disordered" evidence="6">
    <location>
        <begin position="224"/>
        <end position="275"/>
    </location>
</feature>
<feature type="region of interest" description="Disordered" evidence="6">
    <location>
        <begin position="156"/>
        <end position="190"/>
    </location>
</feature>
<name>A0A964UQ99_9ACTN</name>
<keyword evidence="3 9" id="KW-0378">Hydrolase</keyword>
<dbReference type="PANTHER" id="PTHR47359">
    <property type="entry name" value="PEPTIDOGLYCAN DL-ENDOPEPTIDASE CWLO"/>
    <property type="match status" value="1"/>
</dbReference>
<evidence type="ECO:0000259" key="8">
    <source>
        <dbReference type="PROSITE" id="PS51935"/>
    </source>
</evidence>
<comment type="similarity">
    <text evidence="1">Belongs to the peptidase C40 family.</text>
</comment>
<evidence type="ECO:0000256" key="4">
    <source>
        <dbReference type="ARBA" id="ARBA00022807"/>
    </source>
</evidence>
<keyword evidence="5" id="KW-0175">Coiled coil</keyword>
<feature type="signal peptide" evidence="7">
    <location>
        <begin position="1"/>
        <end position="39"/>
    </location>
</feature>
<dbReference type="EMBL" id="JAAAHS010000142">
    <property type="protein sequence ID" value="NBE53444.1"/>
    <property type="molecule type" value="Genomic_DNA"/>
</dbReference>
<dbReference type="GO" id="GO:0008234">
    <property type="term" value="F:cysteine-type peptidase activity"/>
    <property type="evidence" value="ECO:0007669"/>
    <property type="project" value="UniProtKB-KW"/>
</dbReference>
<dbReference type="AlphaFoldDB" id="A0A964UQ99"/>
<dbReference type="GO" id="GO:0006508">
    <property type="term" value="P:proteolysis"/>
    <property type="evidence" value="ECO:0007669"/>
    <property type="project" value="UniProtKB-KW"/>
</dbReference>
<keyword evidence="2" id="KW-0645">Protease</keyword>
<evidence type="ECO:0000256" key="5">
    <source>
        <dbReference type="SAM" id="Coils"/>
    </source>
</evidence>
<evidence type="ECO:0000256" key="2">
    <source>
        <dbReference type="ARBA" id="ARBA00022670"/>
    </source>
</evidence>
<accession>A0A964UQ99</accession>
<organism evidence="9 10">
    <name type="scientific">Streptomyces boluensis</name>
    <dbReference type="NCBI Taxonomy" id="1775135"/>
    <lineage>
        <taxon>Bacteria</taxon>
        <taxon>Bacillati</taxon>
        <taxon>Actinomycetota</taxon>
        <taxon>Actinomycetes</taxon>
        <taxon>Kitasatosporales</taxon>
        <taxon>Streptomycetaceae</taxon>
        <taxon>Streptomyces</taxon>
    </lineage>
</organism>
<dbReference type="RefSeq" id="WP_161699340.1">
    <property type="nucleotide sequence ID" value="NZ_JAAAHS010000142.1"/>
</dbReference>
<feature type="chain" id="PRO_5039433713" evidence="7">
    <location>
        <begin position="40"/>
        <end position="393"/>
    </location>
</feature>
<sequence length="393" mass="42739">MASHRKPRSRSGLMRTSQAVGITTAALTSVALLSQTAGAAPAEPKPSLEEVQKKVDDLYRQAGVATQKYNAAKESADQQRGEVDGLLDQVAKRTDKLNDARRELGSLAAAQYRNGSTSETASLLLADDPQQMFDQRQLMSRLGDRQQRAVEDYESLQREANDKRGEAQKSLETLTESQSELRDSKKAVQAKLSEARELLSKLTAEEKARLAEIERRKEAAAKRKAEELARQQAEEERRREAEEAARQEQEDQESGTGDGSDSGSDSGTGSGSGDTSYAAKAEKVIAFAEAQIGKPYVWGAVGPDSYDCSGLTQDAWKTAGISLPRTTWDQVKVGTTVKTADAEPGDLVFFYDDISHVGIYIGGGKMIHAPKPGANVRTESIYYMPIHSVVRPA</sequence>
<keyword evidence="10" id="KW-1185">Reference proteome</keyword>
<comment type="caution">
    <text evidence="9">The sequence shown here is derived from an EMBL/GenBank/DDBJ whole genome shotgun (WGS) entry which is preliminary data.</text>
</comment>
<evidence type="ECO:0000313" key="9">
    <source>
        <dbReference type="EMBL" id="NBE53444.1"/>
    </source>
</evidence>
<evidence type="ECO:0000256" key="6">
    <source>
        <dbReference type="SAM" id="MobiDB-lite"/>
    </source>
</evidence>
<evidence type="ECO:0000256" key="1">
    <source>
        <dbReference type="ARBA" id="ARBA00007074"/>
    </source>
</evidence>
<gene>
    <name evidence="9" type="ORF">GUY60_18850</name>
</gene>
<dbReference type="PROSITE" id="PS51935">
    <property type="entry name" value="NLPC_P60"/>
    <property type="match status" value="1"/>
</dbReference>
<evidence type="ECO:0000313" key="10">
    <source>
        <dbReference type="Proteomes" id="UP000598297"/>
    </source>
</evidence>
<protein>
    <submittedName>
        <fullName evidence="9">Glycoside hydrolase</fullName>
    </submittedName>
</protein>
<feature type="compositionally biased region" description="Gly residues" evidence="6">
    <location>
        <begin position="256"/>
        <end position="272"/>
    </location>
</feature>
<dbReference type="Pfam" id="PF00877">
    <property type="entry name" value="NLPC_P60"/>
    <property type="match status" value="1"/>
</dbReference>
<evidence type="ECO:0000256" key="7">
    <source>
        <dbReference type="SAM" id="SignalP"/>
    </source>
</evidence>
<evidence type="ECO:0000256" key="3">
    <source>
        <dbReference type="ARBA" id="ARBA00022801"/>
    </source>
</evidence>
<dbReference type="InterPro" id="IPR000064">
    <property type="entry name" value="NLP_P60_dom"/>
</dbReference>
<feature type="coiled-coil region" evidence="5">
    <location>
        <begin position="48"/>
        <end position="103"/>
    </location>
</feature>
<reference evidence="9" key="1">
    <citation type="submission" date="2020-01" db="EMBL/GenBank/DDBJ databases">
        <title>Whole-genome analyses of novel actinobacteria.</title>
        <authorList>
            <person name="Sahin N."/>
        </authorList>
    </citation>
    <scope>NUCLEOTIDE SEQUENCE</scope>
    <source>
        <strain evidence="9">YC537</strain>
    </source>
</reference>
<dbReference type="Proteomes" id="UP000598297">
    <property type="component" value="Unassembled WGS sequence"/>
</dbReference>
<feature type="compositionally biased region" description="Basic and acidic residues" evidence="6">
    <location>
        <begin position="156"/>
        <end position="169"/>
    </location>
</feature>
<dbReference type="Gene3D" id="3.90.1720.10">
    <property type="entry name" value="endopeptidase domain like (from Nostoc punctiforme)"/>
    <property type="match status" value="1"/>
</dbReference>
<dbReference type="SUPFAM" id="SSF54001">
    <property type="entry name" value="Cysteine proteinases"/>
    <property type="match status" value="1"/>
</dbReference>
<keyword evidence="7" id="KW-0732">Signal</keyword>
<dbReference type="InterPro" id="IPR038765">
    <property type="entry name" value="Papain-like_cys_pep_sf"/>
</dbReference>
<dbReference type="InterPro" id="IPR051794">
    <property type="entry name" value="PG_Endopeptidase_C40"/>
</dbReference>
<dbReference type="OrthoDB" id="5177647at2"/>
<dbReference type="Gene3D" id="6.10.250.3150">
    <property type="match status" value="1"/>
</dbReference>